<name>A0AAJ1F0Y1_9GAMM</name>
<dbReference type="GO" id="GO:0003677">
    <property type="term" value="F:DNA binding"/>
    <property type="evidence" value="ECO:0007669"/>
    <property type="project" value="UniProtKB-KW"/>
</dbReference>
<sequence>MPNRDTLTIGLLLLVIFASGQDLYADLSQGASKAHLFQEGALLLLATLMLAWMLNSHHRQKTEIAELKQALDEARNLPLPQDEGLIDARHRLSEVIALQFQRWELSQSEKEVGLLLLKGLSLREIALLRGTAEKTIRQQASAVYKKAGVSGRHGFAAWFIEDFL</sequence>
<feature type="transmembrane region" description="Helical" evidence="1">
    <location>
        <begin position="36"/>
        <end position="54"/>
    </location>
</feature>
<comment type="caution">
    <text evidence="3">The sequence shown here is derived from an EMBL/GenBank/DDBJ whole genome shotgun (WGS) entry which is preliminary data.</text>
</comment>
<keyword evidence="3" id="KW-0238">DNA-binding</keyword>
<keyword evidence="4" id="KW-1185">Reference proteome</keyword>
<evidence type="ECO:0000313" key="4">
    <source>
        <dbReference type="Proteomes" id="UP001297581"/>
    </source>
</evidence>
<keyword evidence="1" id="KW-1133">Transmembrane helix</keyword>
<evidence type="ECO:0000256" key="1">
    <source>
        <dbReference type="SAM" id="Phobius"/>
    </source>
</evidence>
<evidence type="ECO:0000259" key="2">
    <source>
        <dbReference type="SMART" id="SM00421"/>
    </source>
</evidence>
<dbReference type="GO" id="GO:0006355">
    <property type="term" value="P:regulation of DNA-templated transcription"/>
    <property type="evidence" value="ECO:0007669"/>
    <property type="project" value="InterPro"/>
</dbReference>
<organism evidence="3 4">
    <name type="scientific">Shewanella zhuhaiensis</name>
    <dbReference type="NCBI Taxonomy" id="2919576"/>
    <lineage>
        <taxon>Bacteria</taxon>
        <taxon>Pseudomonadati</taxon>
        <taxon>Pseudomonadota</taxon>
        <taxon>Gammaproteobacteria</taxon>
        <taxon>Alteromonadales</taxon>
        <taxon>Shewanellaceae</taxon>
        <taxon>Shewanella</taxon>
    </lineage>
</organism>
<dbReference type="SUPFAM" id="SSF46894">
    <property type="entry name" value="C-terminal effector domain of the bipartite response regulators"/>
    <property type="match status" value="1"/>
</dbReference>
<dbReference type="InterPro" id="IPR000792">
    <property type="entry name" value="Tscrpt_reg_LuxR_C"/>
</dbReference>
<dbReference type="Gene3D" id="1.10.10.10">
    <property type="entry name" value="Winged helix-like DNA-binding domain superfamily/Winged helix DNA-binding domain"/>
    <property type="match status" value="1"/>
</dbReference>
<feature type="domain" description="HTH luxR-type" evidence="2">
    <location>
        <begin position="102"/>
        <end position="159"/>
    </location>
</feature>
<evidence type="ECO:0000313" key="3">
    <source>
        <dbReference type="EMBL" id="MCH4295611.1"/>
    </source>
</evidence>
<dbReference type="AlphaFoldDB" id="A0AAJ1F0Y1"/>
<dbReference type="InterPro" id="IPR036388">
    <property type="entry name" value="WH-like_DNA-bd_sf"/>
</dbReference>
<dbReference type="Proteomes" id="UP001297581">
    <property type="component" value="Unassembled WGS sequence"/>
</dbReference>
<proteinExistence type="predicted"/>
<keyword evidence="1" id="KW-0472">Membrane</keyword>
<dbReference type="EMBL" id="JAKUDL010000005">
    <property type="protein sequence ID" value="MCH4295611.1"/>
    <property type="molecule type" value="Genomic_DNA"/>
</dbReference>
<dbReference type="SMART" id="SM00421">
    <property type="entry name" value="HTH_LUXR"/>
    <property type="match status" value="1"/>
</dbReference>
<keyword evidence="1" id="KW-0812">Transmembrane</keyword>
<gene>
    <name evidence="3" type="ORF">MJ923_14985</name>
</gene>
<reference evidence="3 4" key="1">
    <citation type="submission" date="2022-02" db="EMBL/GenBank/DDBJ databases">
        <title>The genome sequence of Shewanella sp. 3B26.</title>
        <authorList>
            <person name="Du J."/>
        </authorList>
    </citation>
    <scope>NUCLEOTIDE SEQUENCE [LARGE SCALE GENOMIC DNA]</scope>
    <source>
        <strain evidence="3 4">3B26</strain>
    </source>
</reference>
<accession>A0AAJ1F0Y1</accession>
<protein>
    <submittedName>
        <fullName evidence="3">DNA-binding response regulator</fullName>
    </submittedName>
</protein>
<dbReference type="RefSeq" id="WP_240591794.1">
    <property type="nucleotide sequence ID" value="NZ_JAKUDL010000005.1"/>
</dbReference>
<dbReference type="InterPro" id="IPR016032">
    <property type="entry name" value="Sig_transdc_resp-reg_C-effctor"/>
</dbReference>